<evidence type="ECO:0000256" key="2">
    <source>
        <dbReference type="ARBA" id="ARBA00022670"/>
    </source>
</evidence>
<keyword evidence="4" id="KW-1133">Transmembrane helix</keyword>
<accession>A0A7C8LGA3</accession>
<dbReference type="InterPro" id="IPR051201">
    <property type="entry name" value="Chloro_Bact_Ser_Proteases"/>
</dbReference>
<dbReference type="InterPro" id="IPR043504">
    <property type="entry name" value="Peptidase_S1_PA_chymotrypsin"/>
</dbReference>
<dbReference type="SUPFAM" id="SSF50156">
    <property type="entry name" value="PDZ domain-like"/>
    <property type="match status" value="1"/>
</dbReference>
<evidence type="ECO:0000256" key="4">
    <source>
        <dbReference type="SAM" id="Phobius"/>
    </source>
</evidence>
<keyword evidence="3" id="KW-0378">Hydrolase</keyword>
<proteinExistence type="inferred from homology"/>
<gene>
    <name evidence="6" type="ORF">GND95_10060</name>
</gene>
<comment type="caution">
    <text evidence="6">The sequence shown here is derived from an EMBL/GenBank/DDBJ whole genome shotgun (WGS) entry which is preliminary data.</text>
</comment>
<evidence type="ECO:0000256" key="1">
    <source>
        <dbReference type="ARBA" id="ARBA00010541"/>
    </source>
</evidence>
<keyword evidence="4" id="KW-0812">Transmembrane</keyword>
<reference evidence="6 7" key="1">
    <citation type="submission" date="2019-12" db="EMBL/GenBank/DDBJ databases">
        <title>Defluviitalea raffinosedens, isolated from a biogas fermenter, genome sequencing and characterization.</title>
        <authorList>
            <person name="Rettenmaier R."/>
            <person name="Schneider M."/>
            <person name="Neuhaus K."/>
            <person name="Liebl W."/>
            <person name="Zverlov V."/>
        </authorList>
    </citation>
    <scope>NUCLEOTIDE SEQUENCE [LARGE SCALE GENOMIC DNA]</scope>
    <source>
        <strain evidence="6 7">249c-K6</strain>
    </source>
</reference>
<dbReference type="Gene3D" id="2.40.10.10">
    <property type="entry name" value="Trypsin-like serine proteases"/>
    <property type="match status" value="2"/>
</dbReference>
<dbReference type="EMBL" id="WSLF01000009">
    <property type="protein sequence ID" value="KAE9633204.1"/>
    <property type="molecule type" value="Genomic_DNA"/>
</dbReference>
<organism evidence="6 7">
    <name type="scientific">Defluviitalea raffinosedens</name>
    <dbReference type="NCBI Taxonomy" id="1450156"/>
    <lineage>
        <taxon>Bacteria</taxon>
        <taxon>Bacillati</taxon>
        <taxon>Bacillota</taxon>
        <taxon>Clostridia</taxon>
        <taxon>Lachnospirales</taxon>
        <taxon>Defluviitaleaceae</taxon>
        <taxon>Defluviitalea</taxon>
    </lineage>
</organism>
<dbReference type="RefSeq" id="WP_158740953.1">
    <property type="nucleotide sequence ID" value="NZ_WSLF01000009.1"/>
</dbReference>
<dbReference type="PANTHER" id="PTHR43343">
    <property type="entry name" value="PEPTIDASE S12"/>
    <property type="match status" value="1"/>
</dbReference>
<dbReference type="PROSITE" id="PS50106">
    <property type="entry name" value="PDZ"/>
    <property type="match status" value="1"/>
</dbReference>
<dbReference type="InterPro" id="IPR036034">
    <property type="entry name" value="PDZ_sf"/>
</dbReference>
<dbReference type="OrthoDB" id="9758917at2"/>
<dbReference type="PANTHER" id="PTHR43343:SF3">
    <property type="entry name" value="PROTEASE DO-LIKE 8, CHLOROPLASTIC"/>
    <property type="match status" value="1"/>
</dbReference>
<dbReference type="SUPFAM" id="SSF50494">
    <property type="entry name" value="Trypsin-like serine proteases"/>
    <property type="match status" value="1"/>
</dbReference>
<dbReference type="Gene3D" id="2.30.42.10">
    <property type="match status" value="1"/>
</dbReference>
<keyword evidence="4" id="KW-0472">Membrane</keyword>
<name>A0A7C8LGA3_9FIRM</name>
<evidence type="ECO:0000313" key="7">
    <source>
        <dbReference type="Proteomes" id="UP000483018"/>
    </source>
</evidence>
<dbReference type="InterPro" id="IPR001940">
    <property type="entry name" value="Peptidase_S1C"/>
</dbReference>
<evidence type="ECO:0000259" key="5">
    <source>
        <dbReference type="PROSITE" id="PS50106"/>
    </source>
</evidence>
<dbReference type="InterPro" id="IPR001478">
    <property type="entry name" value="PDZ"/>
</dbReference>
<dbReference type="SMART" id="SM00228">
    <property type="entry name" value="PDZ"/>
    <property type="match status" value="1"/>
</dbReference>
<dbReference type="GO" id="GO:0006508">
    <property type="term" value="P:proteolysis"/>
    <property type="evidence" value="ECO:0007669"/>
    <property type="project" value="UniProtKB-KW"/>
</dbReference>
<evidence type="ECO:0000256" key="3">
    <source>
        <dbReference type="ARBA" id="ARBA00022801"/>
    </source>
</evidence>
<dbReference type="Proteomes" id="UP000483018">
    <property type="component" value="Unassembled WGS sequence"/>
</dbReference>
<evidence type="ECO:0000313" key="6">
    <source>
        <dbReference type="EMBL" id="KAE9633204.1"/>
    </source>
</evidence>
<dbReference type="InterPro" id="IPR009003">
    <property type="entry name" value="Peptidase_S1_PA"/>
</dbReference>
<keyword evidence="7" id="KW-1185">Reference proteome</keyword>
<sequence length="451" mass="48463">MDEFHGMDREKEIDEGIIDVNETRTVDVEPHYYTQTIKTETKKQRFKKMTALLIALGIVVGGSSVGLGIGLAKPFNELLLQPALQALNEKYFGNTQVEEDMEEPFSFDNIKTSEGEEGSAEIAPVSYLSGQVSIPEIAKKIGPSVVSIKSRYTVTDWWNAQYQQEGTGSGIIFNVTSNEVMIVTNYHVIEKAQNLVVTFLGSYSAPATVVGADSQTDLAVVKVLKSDLPDEIRGQVKAAPFGDSDELEVGELAVAIGNPLGEAYSNTVTAGVISALNRTVQLTDKEMTLIQTDAAINPGNSGGALVGSKGAVIGINTVKLVDTSVEGMGFAIPINDAKPIIEELVNKGSVSRPYLGILGQDITEDTAQLYEIPIGVLVREVYQGSGAYAAGIRAGDIIIEFDGHKITTMAQLTKIIESHKVGDKIQVKIVRGGTTKKTVTVQLQDKSKVNR</sequence>
<dbReference type="GO" id="GO:0004252">
    <property type="term" value="F:serine-type endopeptidase activity"/>
    <property type="evidence" value="ECO:0007669"/>
    <property type="project" value="InterPro"/>
</dbReference>
<comment type="similarity">
    <text evidence="1">Belongs to the peptidase S1C family.</text>
</comment>
<dbReference type="PRINTS" id="PR00834">
    <property type="entry name" value="PROTEASES2C"/>
</dbReference>
<feature type="domain" description="PDZ" evidence="5">
    <location>
        <begin position="356"/>
        <end position="433"/>
    </location>
</feature>
<dbReference type="AlphaFoldDB" id="A0A7C8LGA3"/>
<protein>
    <submittedName>
        <fullName evidence="6">PDZ domain-containing protein</fullName>
    </submittedName>
</protein>
<keyword evidence="2" id="KW-0645">Protease</keyword>
<dbReference type="Pfam" id="PF13180">
    <property type="entry name" value="PDZ_2"/>
    <property type="match status" value="1"/>
</dbReference>
<dbReference type="Pfam" id="PF13365">
    <property type="entry name" value="Trypsin_2"/>
    <property type="match status" value="1"/>
</dbReference>
<feature type="transmembrane region" description="Helical" evidence="4">
    <location>
        <begin position="51"/>
        <end position="72"/>
    </location>
</feature>